<gene>
    <name evidence="4" type="ORF">A3770_04p31670</name>
</gene>
<dbReference type="Proteomes" id="UP000316726">
    <property type="component" value="Chromosome 4"/>
</dbReference>
<dbReference type="InterPro" id="IPR008584">
    <property type="entry name" value="CXXC_Zn-binding_euk"/>
</dbReference>
<protein>
    <submittedName>
        <fullName evidence="4">DUF866 domain-containing protein</fullName>
    </submittedName>
</protein>
<name>A0A5B8MJR4_9CHLO</name>
<evidence type="ECO:0000256" key="1">
    <source>
        <dbReference type="ARBA" id="ARBA00007818"/>
    </source>
</evidence>
<dbReference type="PANTHER" id="PTHR12857">
    <property type="entry name" value="CXXC MOTIF CONTAINING ZINC BINDING PROTEIN"/>
    <property type="match status" value="1"/>
</dbReference>
<keyword evidence="2" id="KW-0479">Metal-binding</keyword>
<evidence type="ECO:0000313" key="5">
    <source>
        <dbReference type="Proteomes" id="UP000316726"/>
    </source>
</evidence>
<dbReference type="PANTHER" id="PTHR12857:SF0">
    <property type="entry name" value="CXXC MOTIF CONTAINING ZINC BINDING PROTEIN"/>
    <property type="match status" value="1"/>
</dbReference>
<dbReference type="SUPFAM" id="SSF141678">
    <property type="entry name" value="MAL13P1.257-like"/>
    <property type="match status" value="1"/>
</dbReference>
<dbReference type="AlphaFoldDB" id="A0A5B8MJR4"/>
<reference evidence="4 5" key="1">
    <citation type="submission" date="2018-07" db="EMBL/GenBank/DDBJ databases">
        <title>The complete nuclear genome of the prasinophyte Chloropicon primus (CCMP1205).</title>
        <authorList>
            <person name="Pombert J.-F."/>
            <person name="Otis C."/>
            <person name="Turmel M."/>
            <person name="Lemieux C."/>
        </authorList>
    </citation>
    <scope>NUCLEOTIDE SEQUENCE [LARGE SCALE GENOMIC DNA]</scope>
    <source>
        <strain evidence="4 5">CCMP1205</strain>
    </source>
</reference>
<sequence length="164" mass="18395">MVVYLLKVRCELENVTTFKPPKGMCYCLDLQQSDGDEVREKVVVDPGELVPMKGGRGEANLTLTFGSKKEASVSFLDGLKGEAAARPYMEEDNGQFVTFAAFECRNCVPTKWHQLSELSCESTEGKKFDEVDLSEDDWCDYDDENDLSVSISNLESTFEVHRGK</sequence>
<dbReference type="GO" id="GO:0008270">
    <property type="term" value="F:zinc ion binding"/>
    <property type="evidence" value="ECO:0007669"/>
    <property type="project" value="TreeGrafter"/>
</dbReference>
<dbReference type="EMBL" id="CP031037">
    <property type="protein sequence ID" value="QDZ20649.1"/>
    <property type="molecule type" value="Genomic_DNA"/>
</dbReference>
<dbReference type="OrthoDB" id="10248838at2759"/>
<dbReference type="Pfam" id="PF05907">
    <property type="entry name" value="CXXC_Zn-b_euk"/>
    <property type="match status" value="1"/>
</dbReference>
<keyword evidence="5" id="KW-1185">Reference proteome</keyword>
<proteinExistence type="inferred from homology"/>
<evidence type="ECO:0000256" key="2">
    <source>
        <dbReference type="ARBA" id="ARBA00022723"/>
    </source>
</evidence>
<accession>A0A5B8MJR4</accession>
<organism evidence="4 5">
    <name type="scientific">Chloropicon primus</name>
    <dbReference type="NCBI Taxonomy" id="1764295"/>
    <lineage>
        <taxon>Eukaryota</taxon>
        <taxon>Viridiplantae</taxon>
        <taxon>Chlorophyta</taxon>
        <taxon>Chloropicophyceae</taxon>
        <taxon>Chloropicales</taxon>
        <taxon>Chloropicaceae</taxon>
        <taxon>Chloropicon</taxon>
    </lineage>
</organism>
<keyword evidence="3" id="KW-0862">Zinc</keyword>
<comment type="similarity">
    <text evidence="1">Belongs to the UPF0587 family.</text>
</comment>
<evidence type="ECO:0000313" key="4">
    <source>
        <dbReference type="EMBL" id="QDZ20649.1"/>
    </source>
</evidence>
<evidence type="ECO:0000256" key="3">
    <source>
        <dbReference type="ARBA" id="ARBA00022833"/>
    </source>
</evidence>